<sequence length="132" mass="14890">MILFVLAGCKPFWSTPETRARDFIEALVTAPAEAQALRDLANLPPEQNPEALMDDLSARVGLDFLRARHAQNVSLKFVVGETRRQDEAHHTVMIHVTYLLPGTPTTDEVRFLVRIEKDAQGRWRIARVTGDN</sequence>
<dbReference type="EMBL" id="MFSS01000123">
    <property type="protein sequence ID" value="OGI41599.1"/>
    <property type="molecule type" value="Genomic_DNA"/>
</dbReference>
<dbReference type="Proteomes" id="UP000177925">
    <property type="component" value="Unassembled WGS sequence"/>
</dbReference>
<proteinExistence type="predicted"/>
<dbReference type="AlphaFoldDB" id="A0A1F6T949"/>
<accession>A0A1F6T949</accession>
<gene>
    <name evidence="1" type="ORF">A2150_01940</name>
</gene>
<protein>
    <submittedName>
        <fullName evidence="1">Uncharacterized protein</fullName>
    </submittedName>
</protein>
<comment type="caution">
    <text evidence="1">The sequence shown here is derived from an EMBL/GenBank/DDBJ whole genome shotgun (WGS) entry which is preliminary data.</text>
</comment>
<name>A0A1F6T949_9PROT</name>
<reference evidence="1 2" key="1">
    <citation type="journal article" date="2016" name="Nat. Commun.">
        <title>Thousands of microbial genomes shed light on interconnected biogeochemical processes in an aquifer system.</title>
        <authorList>
            <person name="Anantharaman K."/>
            <person name="Brown C.T."/>
            <person name="Hug L.A."/>
            <person name="Sharon I."/>
            <person name="Castelle C.J."/>
            <person name="Probst A.J."/>
            <person name="Thomas B.C."/>
            <person name="Singh A."/>
            <person name="Wilkins M.J."/>
            <person name="Karaoz U."/>
            <person name="Brodie E.L."/>
            <person name="Williams K.H."/>
            <person name="Hubbard S.S."/>
            <person name="Banfield J.F."/>
        </authorList>
    </citation>
    <scope>NUCLEOTIDE SEQUENCE [LARGE SCALE GENOMIC DNA]</scope>
</reference>
<evidence type="ECO:0000313" key="2">
    <source>
        <dbReference type="Proteomes" id="UP000177925"/>
    </source>
</evidence>
<organism evidence="1 2">
    <name type="scientific">Candidatus Muproteobacteria bacterium RBG_16_64_11</name>
    <dbReference type="NCBI Taxonomy" id="1817758"/>
    <lineage>
        <taxon>Bacteria</taxon>
        <taxon>Pseudomonadati</taxon>
        <taxon>Pseudomonadota</taxon>
        <taxon>Candidatus Muproteobacteria</taxon>
    </lineage>
</organism>
<evidence type="ECO:0000313" key="1">
    <source>
        <dbReference type="EMBL" id="OGI41599.1"/>
    </source>
</evidence>
<dbReference type="STRING" id="1817758.A2150_01940"/>